<reference evidence="1" key="2">
    <citation type="submission" date="2022-01" db="EMBL/GenBank/DDBJ databases">
        <authorList>
            <person name="Yamashiro T."/>
            <person name="Shiraishi A."/>
            <person name="Satake H."/>
            <person name="Nakayama K."/>
        </authorList>
    </citation>
    <scope>NUCLEOTIDE SEQUENCE</scope>
</reference>
<accession>A0ABQ5J5K6</accession>
<evidence type="ECO:0000313" key="1">
    <source>
        <dbReference type="EMBL" id="GJU07416.1"/>
    </source>
</evidence>
<sequence>MDAPPRPSNPIPLQSHPSLDITLSLSLITPLDHILETPLPPSPQPPLQPPLMSNIKGIISNRVWFVDPDAIKHAAFKHFLCRFCKVRLYMLSISIRRVFPLFVMDTNFLKMPINMEEVKDAFWGCARSKAPESEGFNFNFVKACWDVIKQDFWDSIKYFESISNITNGCNPSFIGMSSSKTSGIPSSILSPPEFKLEICIRHVYPFSPFLFIIVVEALQATIVEACDKRLYKEVFLAENGSNLSLIQYTDDTLFFGECKVTGVGVHCNEVESLASSLGCLHEPLLFTYLGLSVGKRLSSIRVRNEANGSGVFYVKNALWPLVINGVYVDDGAFSSSPNFFGVGGIWFCERCGVGGTSILRLCSLCLLFIIAAGLVRISGCSRINKILLEFCVAPFGPFGIGEI</sequence>
<dbReference type="EMBL" id="BQNB010021537">
    <property type="protein sequence ID" value="GJU07416.1"/>
    <property type="molecule type" value="Genomic_DNA"/>
</dbReference>
<keyword evidence="2" id="KW-1185">Reference proteome</keyword>
<evidence type="ECO:0008006" key="3">
    <source>
        <dbReference type="Google" id="ProtNLM"/>
    </source>
</evidence>
<name>A0ABQ5J5K6_9ASTR</name>
<protein>
    <recommendedName>
        <fullName evidence="3">Reverse transcriptase domain-containing protein</fullName>
    </recommendedName>
</protein>
<proteinExistence type="predicted"/>
<gene>
    <name evidence="1" type="ORF">Tco_1123846</name>
</gene>
<organism evidence="1 2">
    <name type="scientific">Tanacetum coccineum</name>
    <dbReference type="NCBI Taxonomy" id="301880"/>
    <lineage>
        <taxon>Eukaryota</taxon>
        <taxon>Viridiplantae</taxon>
        <taxon>Streptophyta</taxon>
        <taxon>Embryophyta</taxon>
        <taxon>Tracheophyta</taxon>
        <taxon>Spermatophyta</taxon>
        <taxon>Magnoliopsida</taxon>
        <taxon>eudicotyledons</taxon>
        <taxon>Gunneridae</taxon>
        <taxon>Pentapetalae</taxon>
        <taxon>asterids</taxon>
        <taxon>campanulids</taxon>
        <taxon>Asterales</taxon>
        <taxon>Asteraceae</taxon>
        <taxon>Asteroideae</taxon>
        <taxon>Anthemideae</taxon>
        <taxon>Anthemidinae</taxon>
        <taxon>Tanacetum</taxon>
    </lineage>
</organism>
<dbReference type="Proteomes" id="UP001151760">
    <property type="component" value="Unassembled WGS sequence"/>
</dbReference>
<reference evidence="1" key="1">
    <citation type="journal article" date="2022" name="Int. J. Mol. Sci.">
        <title>Draft Genome of Tanacetum Coccineum: Genomic Comparison of Closely Related Tanacetum-Family Plants.</title>
        <authorList>
            <person name="Yamashiro T."/>
            <person name="Shiraishi A."/>
            <person name="Nakayama K."/>
            <person name="Satake H."/>
        </authorList>
    </citation>
    <scope>NUCLEOTIDE SEQUENCE</scope>
</reference>
<comment type="caution">
    <text evidence="1">The sequence shown here is derived from an EMBL/GenBank/DDBJ whole genome shotgun (WGS) entry which is preliminary data.</text>
</comment>
<evidence type="ECO:0000313" key="2">
    <source>
        <dbReference type="Proteomes" id="UP001151760"/>
    </source>
</evidence>